<reference evidence="3" key="1">
    <citation type="journal article" date="2019" name="Int. J. Syst. Evol. Microbiol.">
        <title>The Global Catalogue of Microorganisms (GCM) 10K type strain sequencing project: providing services to taxonomists for standard genome sequencing and annotation.</title>
        <authorList>
            <consortium name="The Broad Institute Genomics Platform"/>
            <consortium name="The Broad Institute Genome Sequencing Center for Infectious Disease"/>
            <person name="Wu L."/>
            <person name="Ma J."/>
        </authorList>
    </citation>
    <scope>NUCLEOTIDE SEQUENCE [LARGE SCALE GENOMIC DNA]</scope>
    <source>
        <strain evidence="3">JCM 31404</strain>
    </source>
</reference>
<comment type="caution">
    <text evidence="2">The sequence shown here is derived from an EMBL/GenBank/DDBJ whole genome shotgun (WGS) entry which is preliminary data.</text>
</comment>
<protein>
    <recommendedName>
        <fullName evidence="4">Helix-turn-helix domain-containing protein</fullName>
    </recommendedName>
</protein>
<name>A0ABQ2RU63_9DEIO</name>
<dbReference type="RefSeq" id="WP_189065386.1">
    <property type="nucleotide sequence ID" value="NZ_BMQM01000017.1"/>
</dbReference>
<evidence type="ECO:0000313" key="2">
    <source>
        <dbReference type="EMBL" id="GGR62483.1"/>
    </source>
</evidence>
<dbReference type="EMBL" id="BMQM01000017">
    <property type="protein sequence ID" value="GGR62483.1"/>
    <property type="molecule type" value="Genomic_DNA"/>
</dbReference>
<evidence type="ECO:0008006" key="4">
    <source>
        <dbReference type="Google" id="ProtNLM"/>
    </source>
</evidence>
<dbReference type="Proteomes" id="UP000634308">
    <property type="component" value="Unassembled WGS sequence"/>
</dbReference>
<evidence type="ECO:0000256" key="1">
    <source>
        <dbReference type="SAM" id="MobiDB-lite"/>
    </source>
</evidence>
<evidence type="ECO:0000313" key="3">
    <source>
        <dbReference type="Proteomes" id="UP000634308"/>
    </source>
</evidence>
<keyword evidence="3" id="KW-1185">Reference proteome</keyword>
<gene>
    <name evidence="2" type="ORF">GCM10008959_25600</name>
</gene>
<feature type="region of interest" description="Disordered" evidence="1">
    <location>
        <begin position="178"/>
        <end position="231"/>
    </location>
</feature>
<sequence>MTERGEMKIEEGRDDLPFQIHWELDDAPLTVDAFRVYAHLVRCAGRDGLVFPSYLTIGEKCFRASVGAKANPRSLRNRAMKAMRELVDTGLVLKQARTKKGREENDSNIYVLAPRRQWIEGIRARRAALEAQTLVMKASRKGAEKEAGGTLVMPPSIPTMPPPGIPAMPRGIPAMPEVTSTEVPQSFEVISKESSSEEAPEDARPIPLADDDDLSPDGGTPECTPEDTDAEGGEDLLLDQLVGSGVEGGESGTAEGVEDVPPAAAAPVENPVETSGTHAWAILALEPVPLADLQARPARDPEGLKVLRALMQASSAKRLGHLREQLALPGTHRHLLPRLTDAELDRAAKAASHDAARIPGGMPNAGYYALDRLLGKAFTPEMLSGQRPPAPQPALGHAYDVKNEGARPVPVQQDAPVDAAIEAEGALAAGKIWRHKASGTLVRIERIDGMTVHLDGGDSLSIAKFSTTHVKHTAQQAAS</sequence>
<proteinExistence type="predicted"/>
<accession>A0ABQ2RU63</accession>
<organism evidence="2 3">
    <name type="scientific">Deinococcus seoulensis</name>
    <dbReference type="NCBI Taxonomy" id="1837379"/>
    <lineage>
        <taxon>Bacteria</taxon>
        <taxon>Thermotogati</taxon>
        <taxon>Deinococcota</taxon>
        <taxon>Deinococci</taxon>
        <taxon>Deinococcales</taxon>
        <taxon>Deinococcaceae</taxon>
        <taxon>Deinococcus</taxon>
    </lineage>
</organism>